<keyword evidence="9 14" id="KW-0560">Oxidoreductase</keyword>
<dbReference type="SUPFAM" id="SSF48264">
    <property type="entry name" value="Cytochrome P450"/>
    <property type="match status" value="1"/>
</dbReference>
<keyword evidence="12" id="KW-0472">Membrane</keyword>
<organism evidence="15 16">
    <name type="scientific">Rhodofomes roseus</name>
    <dbReference type="NCBI Taxonomy" id="34475"/>
    <lineage>
        <taxon>Eukaryota</taxon>
        <taxon>Fungi</taxon>
        <taxon>Dikarya</taxon>
        <taxon>Basidiomycota</taxon>
        <taxon>Agaricomycotina</taxon>
        <taxon>Agaricomycetes</taxon>
        <taxon>Polyporales</taxon>
        <taxon>Rhodofomes</taxon>
    </lineage>
</organism>
<dbReference type="InterPro" id="IPR036396">
    <property type="entry name" value="Cyt_P450_sf"/>
</dbReference>
<comment type="subcellular location">
    <subcellularLocation>
        <location evidence="2">Membrane</location>
        <topology evidence="2">Single-pass membrane protein</topology>
    </subcellularLocation>
</comment>
<evidence type="ECO:0000256" key="1">
    <source>
        <dbReference type="ARBA" id="ARBA00001971"/>
    </source>
</evidence>
<dbReference type="PANTHER" id="PTHR46300">
    <property type="entry name" value="P450, PUTATIVE (EUROFUNG)-RELATED-RELATED"/>
    <property type="match status" value="1"/>
</dbReference>
<dbReference type="STRING" id="34475.A0A4Y9Z4D2"/>
<comment type="pathway">
    <text evidence="3">Secondary metabolite biosynthesis.</text>
</comment>
<dbReference type="PROSITE" id="PS00086">
    <property type="entry name" value="CYTOCHROME_P450"/>
    <property type="match status" value="1"/>
</dbReference>
<dbReference type="InterPro" id="IPR001128">
    <property type="entry name" value="Cyt_P450"/>
</dbReference>
<comment type="cofactor">
    <cofactor evidence="1 13">
        <name>heme</name>
        <dbReference type="ChEBI" id="CHEBI:30413"/>
    </cofactor>
</comment>
<keyword evidence="7 13" id="KW-0479">Metal-binding</keyword>
<dbReference type="InterPro" id="IPR050364">
    <property type="entry name" value="Cytochrome_P450_fung"/>
</dbReference>
<protein>
    <recommendedName>
        <fullName evidence="17">Cytochrome P450</fullName>
    </recommendedName>
</protein>
<comment type="similarity">
    <text evidence="4 14">Belongs to the cytochrome P450 family.</text>
</comment>
<evidence type="ECO:0000256" key="11">
    <source>
        <dbReference type="ARBA" id="ARBA00023033"/>
    </source>
</evidence>
<sequence>MFLAFIDILALALLLYILVQILTSTGKRRGGLPPGPSGWPLIGNVLDMPTSHEWQTFAEWGEKWGDIVSVTLLGQPVLVLNTSAAAIEILDKKSSIYSDRPTLPVCGEVIGWDRTLVLLHYGPVWRETRRLFSQTIGTRDSLMHLSDQLEREGHRFVARLMANPAALFQHVRGFTGASILNITYGYTVEREDDDLVRLVDKTVEQFSLSSAPGAFYADVLPICLCLSVHQQTSQANKVPVKRVPAWFPGAAATGIYFAQPRSYTLSYLAMLVQMSGKASPSFVAMNVDLDGGSEREFIIKSAAASLYSAMMCFPDAQRKAQAEIDRVIGNDRLPTLADRDELPYIRALIWEVLRWQPIAPLGAPHSLIQDDTHAGYYLPKGTTVITNIWGMLRDRTRYTDPEVFNPDRFCPSNDVEPEYDPRQIVFGFGRRVCPGSQLAETSLFLICALSLAAFEIAKPVIDGNVVEPSMEYTTGTISHPLPFECSIKPRSAKASALVAAMRDSL</sequence>
<evidence type="ECO:0000256" key="2">
    <source>
        <dbReference type="ARBA" id="ARBA00004167"/>
    </source>
</evidence>
<keyword evidence="8" id="KW-1133">Transmembrane helix</keyword>
<evidence type="ECO:0000256" key="14">
    <source>
        <dbReference type="RuleBase" id="RU000461"/>
    </source>
</evidence>
<gene>
    <name evidence="15" type="ORF">EVJ58_g398</name>
</gene>
<keyword evidence="10 13" id="KW-0408">Iron</keyword>
<keyword evidence="6" id="KW-0812">Transmembrane</keyword>
<evidence type="ECO:0000256" key="6">
    <source>
        <dbReference type="ARBA" id="ARBA00022692"/>
    </source>
</evidence>
<dbReference type="Proteomes" id="UP000298390">
    <property type="component" value="Unassembled WGS sequence"/>
</dbReference>
<dbReference type="GO" id="GO:0004497">
    <property type="term" value="F:monooxygenase activity"/>
    <property type="evidence" value="ECO:0007669"/>
    <property type="project" value="UniProtKB-KW"/>
</dbReference>
<accession>A0A4Y9Z4D2</accession>
<dbReference type="PRINTS" id="PR00385">
    <property type="entry name" value="P450"/>
</dbReference>
<dbReference type="Gene3D" id="1.10.630.10">
    <property type="entry name" value="Cytochrome P450"/>
    <property type="match status" value="2"/>
</dbReference>
<dbReference type="PRINTS" id="PR00463">
    <property type="entry name" value="EP450I"/>
</dbReference>
<evidence type="ECO:0000313" key="16">
    <source>
        <dbReference type="Proteomes" id="UP000298390"/>
    </source>
</evidence>
<evidence type="ECO:0000313" key="15">
    <source>
        <dbReference type="EMBL" id="TFY69462.1"/>
    </source>
</evidence>
<dbReference type="GO" id="GO:0016705">
    <property type="term" value="F:oxidoreductase activity, acting on paired donors, with incorporation or reduction of molecular oxygen"/>
    <property type="evidence" value="ECO:0007669"/>
    <property type="project" value="InterPro"/>
</dbReference>
<evidence type="ECO:0000256" key="9">
    <source>
        <dbReference type="ARBA" id="ARBA00023002"/>
    </source>
</evidence>
<dbReference type="InterPro" id="IPR002401">
    <property type="entry name" value="Cyt_P450_E_grp-I"/>
</dbReference>
<name>A0A4Y9Z4D2_9APHY</name>
<dbReference type="InterPro" id="IPR017972">
    <property type="entry name" value="Cyt_P450_CS"/>
</dbReference>
<dbReference type="GO" id="GO:0020037">
    <property type="term" value="F:heme binding"/>
    <property type="evidence" value="ECO:0007669"/>
    <property type="project" value="InterPro"/>
</dbReference>
<evidence type="ECO:0000256" key="10">
    <source>
        <dbReference type="ARBA" id="ARBA00023004"/>
    </source>
</evidence>
<dbReference type="Pfam" id="PF00067">
    <property type="entry name" value="p450"/>
    <property type="match status" value="2"/>
</dbReference>
<evidence type="ECO:0000256" key="5">
    <source>
        <dbReference type="ARBA" id="ARBA00022617"/>
    </source>
</evidence>
<reference evidence="15 16" key="1">
    <citation type="submission" date="2019-01" db="EMBL/GenBank/DDBJ databases">
        <title>Genome sequencing of the rare red list fungi Fomitopsis rosea.</title>
        <authorList>
            <person name="Buettner E."/>
            <person name="Kellner H."/>
        </authorList>
    </citation>
    <scope>NUCLEOTIDE SEQUENCE [LARGE SCALE GENOMIC DNA]</scope>
    <source>
        <strain evidence="15 16">DSM 105464</strain>
    </source>
</reference>
<evidence type="ECO:0000256" key="3">
    <source>
        <dbReference type="ARBA" id="ARBA00005179"/>
    </source>
</evidence>
<keyword evidence="5 13" id="KW-0349">Heme</keyword>
<keyword evidence="11 14" id="KW-0503">Monooxygenase</keyword>
<evidence type="ECO:0000256" key="13">
    <source>
        <dbReference type="PIRSR" id="PIRSR602401-1"/>
    </source>
</evidence>
<evidence type="ECO:0000256" key="8">
    <source>
        <dbReference type="ARBA" id="ARBA00022989"/>
    </source>
</evidence>
<dbReference type="GO" id="GO:0016020">
    <property type="term" value="C:membrane"/>
    <property type="evidence" value="ECO:0007669"/>
    <property type="project" value="UniProtKB-SubCell"/>
</dbReference>
<evidence type="ECO:0000256" key="4">
    <source>
        <dbReference type="ARBA" id="ARBA00010617"/>
    </source>
</evidence>
<evidence type="ECO:0008006" key="17">
    <source>
        <dbReference type="Google" id="ProtNLM"/>
    </source>
</evidence>
<dbReference type="PANTHER" id="PTHR46300:SF7">
    <property type="entry name" value="P450, PUTATIVE (EUROFUNG)-RELATED"/>
    <property type="match status" value="1"/>
</dbReference>
<evidence type="ECO:0000256" key="12">
    <source>
        <dbReference type="ARBA" id="ARBA00023136"/>
    </source>
</evidence>
<dbReference type="AlphaFoldDB" id="A0A4Y9Z4D2"/>
<comment type="caution">
    <text evidence="15">The sequence shown here is derived from an EMBL/GenBank/DDBJ whole genome shotgun (WGS) entry which is preliminary data.</text>
</comment>
<dbReference type="CDD" id="cd11065">
    <property type="entry name" value="CYP64-like"/>
    <property type="match status" value="1"/>
</dbReference>
<proteinExistence type="inferred from homology"/>
<dbReference type="GO" id="GO:0005506">
    <property type="term" value="F:iron ion binding"/>
    <property type="evidence" value="ECO:0007669"/>
    <property type="project" value="InterPro"/>
</dbReference>
<dbReference type="EMBL" id="SEKV01000009">
    <property type="protein sequence ID" value="TFY69462.1"/>
    <property type="molecule type" value="Genomic_DNA"/>
</dbReference>
<evidence type="ECO:0000256" key="7">
    <source>
        <dbReference type="ARBA" id="ARBA00022723"/>
    </source>
</evidence>
<feature type="binding site" description="axial binding residue" evidence="13">
    <location>
        <position position="433"/>
    </location>
    <ligand>
        <name>heme</name>
        <dbReference type="ChEBI" id="CHEBI:30413"/>
    </ligand>
    <ligandPart>
        <name>Fe</name>
        <dbReference type="ChEBI" id="CHEBI:18248"/>
    </ligandPart>
</feature>